<gene>
    <name evidence="2" type="ORF">LMI_1696</name>
    <name evidence="3" type="ORF">SAMN02982997_02562</name>
</gene>
<keyword evidence="5" id="KW-1185">Reference proteome</keyword>
<evidence type="ECO:0000256" key="1">
    <source>
        <dbReference type="SAM" id="MobiDB-lite"/>
    </source>
</evidence>
<reference evidence="3 5" key="3">
    <citation type="submission" date="2016-10" db="EMBL/GenBank/DDBJ databases">
        <authorList>
            <person name="Varghese N."/>
            <person name="Submissions S."/>
        </authorList>
    </citation>
    <scope>NUCLEOTIDE SEQUENCE [LARGE SCALE GENOMIC DNA]</scope>
    <source>
        <strain evidence="3 5">ATCC 33218</strain>
    </source>
</reference>
<evidence type="ECO:0000313" key="4">
    <source>
        <dbReference type="Proteomes" id="UP000032414"/>
    </source>
</evidence>
<dbReference type="KEGG" id="tmc:LMI_1696"/>
<reference evidence="2" key="1">
    <citation type="submission" date="2014-09" db="EMBL/GenBank/DDBJ databases">
        <authorList>
            <person name="GOMEZ-VALERO Laura"/>
        </authorList>
    </citation>
    <scope>NUCLEOTIDE SEQUENCE</scope>
    <source>
        <strain evidence="2">ATCC33218</strain>
    </source>
</reference>
<sequence>MSGSNRRPPLEPMASKNNKDLLWKFTAQSSRDNSNKKMLK</sequence>
<feature type="region of interest" description="Disordered" evidence="1">
    <location>
        <begin position="1"/>
        <end position="40"/>
    </location>
</feature>
<reference evidence="4" key="2">
    <citation type="submission" date="2014-09" db="EMBL/GenBank/DDBJ databases">
        <authorList>
            <person name="Gomez-Valero L."/>
        </authorList>
    </citation>
    <scope>NUCLEOTIDE SEQUENCE [LARGE SCALE GENOMIC DNA]</scope>
    <source>
        <strain evidence="4">ATCC33218</strain>
    </source>
</reference>
<dbReference type="Proteomes" id="UP000032414">
    <property type="component" value="Chromosome I"/>
</dbReference>
<dbReference type="EMBL" id="FMVN01000014">
    <property type="protein sequence ID" value="SCY70141.1"/>
    <property type="molecule type" value="Genomic_DNA"/>
</dbReference>
<organism evidence="2 4">
    <name type="scientific">Legionella micdadei</name>
    <name type="common">Tatlockia micdadei</name>
    <dbReference type="NCBI Taxonomy" id="451"/>
    <lineage>
        <taxon>Bacteria</taxon>
        <taxon>Pseudomonadati</taxon>
        <taxon>Pseudomonadota</taxon>
        <taxon>Gammaproteobacteria</taxon>
        <taxon>Legionellales</taxon>
        <taxon>Legionellaceae</taxon>
        <taxon>Legionella</taxon>
    </lineage>
</organism>
<accession>A0A098GG78</accession>
<evidence type="ECO:0000313" key="3">
    <source>
        <dbReference type="EMBL" id="SCY70141.1"/>
    </source>
</evidence>
<name>A0A098GG78_LEGMI</name>
<dbReference type="AlphaFoldDB" id="A0A098GG78"/>
<protein>
    <submittedName>
        <fullName evidence="2">Uncharacterized protein</fullName>
    </submittedName>
</protein>
<dbReference type="HOGENOM" id="CLU_3297775_0_0_6"/>
<proteinExistence type="predicted"/>
<evidence type="ECO:0000313" key="5">
    <source>
        <dbReference type="Proteomes" id="UP000182998"/>
    </source>
</evidence>
<evidence type="ECO:0000313" key="2">
    <source>
        <dbReference type="EMBL" id="CEG60992.1"/>
    </source>
</evidence>
<dbReference type="Proteomes" id="UP000182998">
    <property type="component" value="Unassembled WGS sequence"/>
</dbReference>
<dbReference type="EMBL" id="LN614830">
    <property type="protein sequence ID" value="CEG60992.1"/>
    <property type="molecule type" value="Genomic_DNA"/>
</dbReference>